<dbReference type="InterPro" id="IPR017911">
    <property type="entry name" value="MacB-like_ATP-bd"/>
</dbReference>
<dbReference type="PANTHER" id="PTHR24220">
    <property type="entry name" value="IMPORT ATP-BINDING PROTEIN"/>
    <property type="match status" value="1"/>
</dbReference>
<dbReference type="GO" id="GO:0016887">
    <property type="term" value="F:ATP hydrolysis activity"/>
    <property type="evidence" value="ECO:0007669"/>
    <property type="project" value="InterPro"/>
</dbReference>
<dbReference type="InterPro" id="IPR015854">
    <property type="entry name" value="ABC_transpr_LolD-like"/>
</dbReference>
<organism evidence="5">
    <name type="scientific">Arthrobacter agilis</name>
    <dbReference type="NCBI Taxonomy" id="37921"/>
    <lineage>
        <taxon>Bacteria</taxon>
        <taxon>Bacillati</taxon>
        <taxon>Actinomycetota</taxon>
        <taxon>Actinomycetes</taxon>
        <taxon>Micrococcales</taxon>
        <taxon>Micrococcaceae</taxon>
        <taxon>Arthrobacter</taxon>
    </lineage>
</organism>
<dbReference type="CDD" id="cd03255">
    <property type="entry name" value="ABC_MJ0796_LolCDE_FtsE"/>
    <property type="match status" value="1"/>
</dbReference>
<keyword evidence="1" id="KW-0813">Transport</keyword>
<dbReference type="InterPro" id="IPR003593">
    <property type="entry name" value="AAA+_ATPase"/>
</dbReference>
<proteinExistence type="predicted"/>
<dbReference type="SUPFAM" id="SSF52540">
    <property type="entry name" value="P-loop containing nucleoside triphosphate hydrolases"/>
    <property type="match status" value="1"/>
</dbReference>
<evidence type="ECO:0000256" key="3">
    <source>
        <dbReference type="ARBA" id="ARBA00022840"/>
    </source>
</evidence>
<dbReference type="GO" id="GO:0005886">
    <property type="term" value="C:plasma membrane"/>
    <property type="evidence" value="ECO:0007669"/>
    <property type="project" value="TreeGrafter"/>
</dbReference>
<reference evidence="5" key="1">
    <citation type="submission" date="2017-11" db="EMBL/GenBank/DDBJ databases">
        <title>Draft genome of Arthrobacter agilis strain UMCV2, a plant growth-promoting rhizobacterium and biocontrol capacity of phytopathogenic fungi.</title>
        <authorList>
            <person name="Martinez-Camara R."/>
            <person name="Santoyo G."/>
            <person name="Moreno-Hagelsieb G."/>
            <person name="Valencia-Cantero E."/>
        </authorList>
    </citation>
    <scope>NUCLEOTIDE SEQUENCE [LARGE SCALE GENOMIC DNA]</scope>
    <source>
        <strain evidence="5">UMCV2</strain>
    </source>
</reference>
<dbReference type="SMART" id="SM00382">
    <property type="entry name" value="AAA"/>
    <property type="match status" value="1"/>
</dbReference>
<keyword evidence="2" id="KW-0547">Nucleotide-binding</keyword>
<evidence type="ECO:0000313" key="5">
    <source>
        <dbReference type="EMBL" id="AUZ89479.1"/>
    </source>
</evidence>
<dbReference type="Pfam" id="PF00005">
    <property type="entry name" value="ABC_tran"/>
    <property type="match status" value="1"/>
</dbReference>
<sequence>MTSAALEAATPHPVSSTPAARAAVLSARGLTKAYHATRALSDLSLDIRAGESVAVMGPSGGGKTTLLHCLAGIITPDTGQVLLRHDDGGTTDVARLSDRDRSALRRSTFGFVFQQGLLIPELTALENVAVALMLLGVDRSSAEHSAAGWLAALGLAGLEDRRVGQLSGGQAQRVAIARAQVSGASVIFADEPTGALDSGTSADVMDLLLRSTTGTGKTLVVVTHDDGIARRCARTVRLRDGRIVSDSLQAESAA</sequence>
<dbReference type="InterPro" id="IPR027417">
    <property type="entry name" value="P-loop_NTPase"/>
</dbReference>
<name>A0A2L0UJS3_9MICC</name>
<evidence type="ECO:0000256" key="2">
    <source>
        <dbReference type="ARBA" id="ARBA00022741"/>
    </source>
</evidence>
<dbReference type="Gene3D" id="3.40.50.300">
    <property type="entry name" value="P-loop containing nucleotide triphosphate hydrolases"/>
    <property type="match status" value="1"/>
</dbReference>
<dbReference type="AlphaFoldDB" id="A0A2L0UJS3"/>
<protein>
    <submittedName>
        <fullName evidence="5">ABC transporter ATP-binding protein</fullName>
    </submittedName>
</protein>
<dbReference type="Proteomes" id="UP000239187">
    <property type="component" value="Chromosome"/>
</dbReference>
<evidence type="ECO:0000256" key="1">
    <source>
        <dbReference type="ARBA" id="ARBA00022448"/>
    </source>
</evidence>
<feature type="domain" description="ABC transporter" evidence="4">
    <location>
        <begin position="25"/>
        <end position="254"/>
    </location>
</feature>
<dbReference type="InterPro" id="IPR003439">
    <property type="entry name" value="ABC_transporter-like_ATP-bd"/>
</dbReference>
<dbReference type="PROSITE" id="PS50893">
    <property type="entry name" value="ABC_TRANSPORTER_2"/>
    <property type="match status" value="1"/>
</dbReference>
<evidence type="ECO:0000259" key="4">
    <source>
        <dbReference type="PROSITE" id="PS50893"/>
    </source>
</evidence>
<gene>
    <name evidence="5" type="ORF">CVO76_16105</name>
</gene>
<keyword evidence="3 5" id="KW-0067">ATP-binding</keyword>
<dbReference type="GO" id="GO:0022857">
    <property type="term" value="F:transmembrane transporter activity"/>
    <property type="evidence" value="ECO:0007669"/>
    <property type="project" value="TreeGrafter"/>
</dbReference>
<accession>A0A2L0UJS3</accession>
<dbReference type="PANTHER" id="PTHR24220:SF685">
    <property type="entry name" value="ABC TRANSPORTER RELATED"/>
    <property type="match status" value="1"/>
</dbReference>
<dbReference type="GO" id="GO:0005524">
    <property type="term" value="F:ATP binding"/>
    <property type="evidence" value="ECO:0007669"/>
    <property type="project" value="UniProtKB-KW"/>
</dbReference>
<dbReference type="EMBL" id="CP024915">
    <property type="protein sequence ID" value="AUZ89479.1"/>
    <property type="molecule type" value="Genomic_DNA"/>
</dbReference>